<keyword evidence="6 8" id="KW-1133">Transmembrane helix</keyword>
<keyword evidence="4" id="KW-1003">Cell membrane</keyword>
<dbReference type="InterPro" id="IPR011701">
    <property type="entry name" value="MFS"/>
</dbReference>
<gene>
    <name evidence="10" type="ORF">HWQ56_15745</name>
</gene>
<dbReference type="GO" id="GO:1990961">
    <property type="term" value="P:xenobiotic detoxification by transmembrane export across the plasma membrane"/>
    <property type="evidence" value="ECO:0007669"/>
    <property type="project" value="InterPro"/>
</dbReference>
<accession>A0A7D5H7R1</accession>
<dbReference type="InterPro" id="IPR004812">
    <property type="entry name" value="Efflux_drug-R_Bcr/CmlA"/>
</dbReference>
<feature type="transmembrane region" description="Helical" evidence="8">
    <location>
        <begin position="281"/>
        <end position="300"/>
    </location>
</feature>
<dbReference type="EMBL" id="CP056030">
    <property type="protein sequence ID" value="QKZ05164.1"/>
    <property type="molecule type" value="Genomic_DNA"/>
</dbReference>
<evidence type="ECO:0000256" key="8">
    <source>
        <dbReference type="RuleBase" id="RU365088"/>
    </source>
</evidence>
<evidence type="ECO:0000256" key="6">
    <source>
        <dbReference type="ARBA" id="ARBA00022989"/>
    </source>
</evidence>
<dbReference type="PANTHER" id="PTHR23502:SF132">
    <property type="entry name" value="POLYAMINE TRANSPORTER 2-RELATED"/>
    <property type="match status" value="1"/>
</dbReference>
<dbReference type="SUPFAM" id="SSF103473">
    <property type="entry name" value="MFS general substrate transporter"/>
    <property type="match status" value="1"/>
</dbReference>
<feature type="domain" description="Major facilitator superfamily (MFS) profile" evidence="9">
    <location>
        <begin position="13"/>
        <end position="395"/>
    </location>
</feature>
<dbReference type="GO" id="GO:0042910">
    <property type="term" value="F:xenobiotic transmembrane transporter activity"/>
    <property type="evidence" value="ECO:0007669"/>
    <property type="project" value="InterPro"/>
</dbReference>
<sequence>MPVSLSTAKPRAPLWLLVLITISGTLAMHMFVPALPAAAQALGVGSAAMQRTISVYILGLAFGQLAYGPLSDGLGRRPLLLVGLALYTVAGLCAAFAGDVHTLVLARLVQALGGCAGLALGRAIARDRAGLEDAVRDLALLNLMMMVGPGFAPLIGSLISEHLGWRAIFWVLASLGAITLLCTWRLLPETSTPSGQVSLRALARDYGLLLRSPVFLGFAVGGGCMTTAIYAFIAAAPFIIGTELHRPLSEVGLYLGMLIIGMSVGNALTRRLIRTVSADRLLLAGAWLSILSALCLLAVVTAGWGSVAWIVGLVSLFALGAGLASPAALSRALSVDAHLVGSAAGLYGFGQMAVGALCTWAVGFGQDPAFAAAAVLSAAALLGLTGFCLGMAARRADSRQLQPAT</sequence>
<keyword evidence="5 8" id="KW-0812">Transmembrane</keyword>
<dbReference type="AlphaFoldDB" id="A0A7D5H7R1"/>
<dbReference type="Pfam" id="PF07690">
    <property type="entry name" value="MFS_1"/>
    <property type="match status" value="1"/>
</dbReference>
<evidence type="ECO:0000256" key="3">
    <source>
        <dbReference type="ARBA" id="ARBA00022448"/>
    </source>
</evidence>
<evidence type="ECO:0000256" key="2">
    <source>
        <dbReference type="ARBA" id="ARBA00006236"/>
    </source>
</evidence>
<comment type="subcellular location">
    <subcellularLocation>
        <location evidence="8">Cell inner membrane</location>
        <topology evidence="8">Multi-pass membrane protein</topology>
    </subcellularLocation>
    <subcellularLocation>
        <location evidence="1">Cell membrane</location>
        <topology evidence="1">Multi-pass membrane protein</topology>
    </subcellularLocation>
</comment>
<dbReference type="CDD" id="cd17320">
    <property type="entry name" value="MFS_MdfA_MDR_like"/>
    <property type="match status" value="1"/>
</dbReference>
<dbReference type="NCBIfam" id="TIGR00710">
    <property type="entry name" value="efflux_Bcr_CflA"/>
    <property type="match status" value="1"/>
</dbReference>
<comment type="similarity">
    <text evidence="2 8">Belongs to the major facilitator superfamily. Bcr/CmlA family.</text>
</comment>
<evidence type="ECO:0000256" key="7">
    <source>
        <dbReference type="ARBA" id="ARBA00023136"/>
    </source>
</evidence>
<evidence type="ECO:0000256" key="4">
    <source>
        <dbReference type="ARBA" id="ARBA00022475"/>
    </source>
</evidence>
<feature type="transmembrane region" description="Helical" evidence="8">
    <location>
        <begin position="79"/>
        <end position="98"/>
    </location>
</feature>
<dbReference type="InterPro" id="IPR020846">
    <property type="entry name" value="MFS_dom"/>
</dbReference>
<feature type="transmembrane region" description="Helical" evidence="8">
    <location>
        <begin position="51"/>
        <end position="67"/>
    </location>
</feature>
<keyword evidence="11" id="KW-1185">Reference proteome</keyword>
<keyword evidence="8" id="KW-0997">Cell inner membrane</keyword>
<evidence type="ECO:0000256" key="1">
    <source>
        <dbReference type="ARBA" id="ARBA00004651"/>
    </source>
</evidence>
<comment type="caution">
    <text evidence="8">Lacks conserved residue(s) required for the propagation of feature annotation.</text>
</comment>
<feature type="transmembrane region" description="Helical" evidence="8">
    <location>
        <begin position="167"/>
        <end position="187"/>
    </location>
</feature>
<evidence type="ECO:0000256" key="5">
    <source>
        <dbReference type="ARBA" id="ARBA00022692"/>
    </source>
</evidence>
<feature type="transmembrane region" description="Helical" evidence="8">
    <location>
        <begin position="251"/>
        <end position="269"/>
    </location>
</feature>
<dbReference type="GO" id="GO:0005886">
    <property type="term" value="C:plasma membrane"/>
    <property type="evidence" value="ECO:0007669"/>
    <property type="project" value="UniProtKB-SubCell"/>
</dbReference>
<dbReference type="Proteomes" id="UP000509568">
    <property type="component" value="Chromosome"/>
</dbReference>
<dbReference type="Gene3D" id="1.20.1720.10">
    <property type="entry name" value="Multidrug resistance protein D"/>
    <property type="match status" value="1"/>
</dbReference>
<protein>
    <recommendedName>
        <fullName evidence="8">Bcr/CflA family efflux transporter</fullName>
    </recommendedName>
</protein>
<feature type="transmembrane region" description="Helical" evidence="8">
    <location>
        <begin position="104"/>
        <end position="125"/>
    </location>
</feature>
<evidence type="ECO:0000259" key="9">
    <source>
        <dbReference type="PROSITE" id="PS50850"/>
    </source>
</evidence>
<name>A0A7D5H7R1_9PSED</name>
<feature type="transmembrane region" description="Helical" evidence="8">
    <location>
        <begin position="369"/>
        <end position="392"/>
    </location>
</feature>
<evidence type="ECO:0000313" key="11">
    <source>
        <dbReference type="Proteomes" id="UP000509568"/>
    </source>
</evidence>
<feature type="transmembrane region" description="Helical" evidence="8">
    <location>
        <begin position="137"/>
        <end position="155"/>
    </location>
</feature>
<dbReference type="KEGG" id="pez:HWQ56_15745"/>
<feature type="transmembrane region" description="Helical" evidence="8">
    <location>
        <begin position="306"/>
        <end position="327"/>
    </location>
</feature>
<feature type="transmembrane region" description="Helical" evidence="8">
    <location>
        <begin position="339"/>
        <end position="363"/>
    </location>
</feature>
<feature type="transmembrane region" description="Helical" evidence="8">
    <location>
        <begin position="208"/>
        <end position="239"/>
    </location>
</feature>
<dbReference type="RefSeq" id="WP_176571091.1">
    <property type="nucleotide sequence ID" value="NZ_CP056030.1"/>
</dbReference>
<organism evidence="10 11">
    <name type="scientific">Pseudomonas eucalypticola</name>
    <dbReference type="NCBI Taxonomy" id="2599595"/>
    <lineage>
        <taxon>Bacteria</taxon>
        <taxon>Pseudomonadati</taxon>
        <taxon>Pseudomonadota</taxon>
        <taxon>Gammaproteobacteria</taxon>
        <taxon>Pseudomonadales</taxon>
        <taxon>Pseudomonadaceae</taxon>
        <taxon>Pseudomonas</taxon>
    </lineage>
</organism>
<keyword evidence="3 8" id="KW-0813">Transport</keyword>
<proteinExistence type="inferred from homology"/>
<reference evidence="10 11" key="1">
    <citation type="submission" date="2020-06" db="EMBL/GenBank/DDBJ databases">
        <title>Pseudomonas eucalypticola sp. nov., an endophyte of Eucalyptus dunnii leaves with biocontrol ability of eucalyptus leaf blight.</title>
        <authorList>
            <person name="Liu Y."/>
            <person name="Song Z."/>
            <person name="Zeng H."/>
            <person name="Lu M."/>
            <person name="Wang X."/>
            <person name="Lian X."/>
            <person name="Zhang Q."/>
        </authorList>
    </citation>
    <scope>NUCLEOTIDE SEQUENCE [LARGE SCALE GENOMIC DNA]</scope>
    <source>
        <strain evidence="10 11">NP-1</strain>
    </source>
</reference>
<evidence type="ECO:0000313" key="10">
    <source>
        <dbReference type="EMBL" id="QKZ05164.1"/>
    </source>
</evidence>
<keyword evidence="7 8" id="KW-0472">Membrane</keyword>
<dbReference type="PROSITE" id="PS50850">
    <property type="entry name" value="MFS"/>
    <property type="match status" value="1"/>
</dbReference>
<dbReference type="InterPro" id="IPR036259">
    <property type="entry name" value="MFS_trans_sf"/>
</dbReference>
<dbReference type="PANTHER" id="PTHR23502">
    <property type="entry name" value="MAJOR FACILITATOR SUPERFAMILY"/>
    <property type="match status" value="1"/>
</dbReference>